<feature type="domain" description="Penicillin-binding protein dimerisation" evidence="15">
    <location>
        <begin position="57"/>
        <end position="296"/>
    </location>
</feature>
<dbReference type="Proteomes" id="UP000233343">
    <property type="component" value="Unassembled WGS sequence"/>
</dbReference>
<dbReference type="AlphaFoldDB" id="A0A2N0ZKU6"/>
<keyword evidence="9" id="KW-0573">Peptidoglycan synthesis</keyword>
<accession>A0A2N0ZKU6</accession>
<dbReference type="EC" id="3.4.16.4" evidence="5"/>
<keyword evidence="12" id="KW-0961">Cell wall biogenesis/degradation</keyword>
<keyword evidence="8" id="KW-0133">Cell shape</keyword>
<evidence type="ECO:0000256" key="1">
    <source>
        <dbReference type="ARBA" id="ARBA00004167"/>
    </source>
</evidence>
<dbReference type="EMBL" id="PISD01000008">
    <property type="protein sequence ID" value="PKG30141.1"/>
    <property type="molecule type" value="Genomic_DNA"/>
</dbReference>
<dbReference type="InterPro" id="IPR036138">
    <property type="entry name" value="PBP_dimer_sf"/>
</dbReference>
<evidence type="ECO:0000259" key="14">
    <source>
        <dbReference type="Pfam" id="PF00905"/>
    </source>
</evidence>
<comment type="pathway">
    <text evidence="3">Cell wall biogenesis; peptidoglycan biosynthesis.</text>
</comment>
<reference evidence="16 17" key="1">
    <citation type="journal article" date="2010" name="Int. J. Syst. Evol. Microbiol.">
        <title>Bacillus horneckiae sp. nov., isolated from a spacecraft-assembly clean room.</title>
        <authorList>
            <person name="Vaishampayan P."/>
            <person name="Probst A."/>
            <person name="Krishnamurthi S."/>
            <person name="Ghosh S."/>
            <person name="Osman S."/>
            <person name="McDowall A."/>
            <person name="Ruckmani A."/>
            <person name="Mayilraj S."/>
            <person name="Venkateswaran K."/>
        </authorList>
    </citation>
    <scope>NUCLEOTIDE SEQUENCE [LARGE SCALE GENOMIC DNA]</scope>
    <source>
        <strain evidence="17">1PO1SC</strain>
    </source>
</reference>
<dbReference type="Gene3D" id="3.40.710.10">
    <property type="entry name" value="DD-peptidase/beta-lactamase superfamily"/>
    <property type="match status" value="1"/>
</dbReference>
<evidence type="ECO:0000256" key="13">
    <source>
        <dbReference type="ARBA" id="ARBA00034000"/>
    </source>
</evidence>
<dbReference type="InterPro" id="IPR005311">
    <property type="entry name" value="PBP_dimer"/>
</dbReference>
<gene>
    <name evidence="16" type="ORF">CWS20_03875</name>
</gene>
<dbReference type="Gene3D" id="3.90.1310.10">
    <property type="entry name" value="Penicillin-binding protein 2a (Domain 2)"/>
    <property type="match status" value="1"/>
</dbReference>
<keyword evidence="17" id="KW-1185">Reference proteome</keyword>
<protein>
    <recommendedName>
        <fullName evidence="5">serine-type D-Ala-D-Ala carboxypeptidase</fullName>
        <ecNumber evidence="5">3.4.16.4</ecNumber>
    </recommendedName>
</protein>
<keyword evidence="7" id="KW-0812">Transmembrane</keyword>
<proteinExistence type="inferred from homology"/>
<evidence type="ECO:0000313" key="17">
    <source>
        <dbReference type="Proteomes" id="UP000233343"/>
    </source>
</evidence>
<dbReference type="GO" id="GO:0005886">
    <property type="term" value="C:plasma membrane"/>
    <property type="evidence" value="ECO:0007669"/>
    <property type="project" value="UniProtKB-SubCell"/>
</dbReference>
<evidence type="ECO:0000256" key="12">
    <source>
        <dbReference type="ARBA" id="ARBA00023316"/>
    </source>
</evidence>
<evidence type="ECO:0000256" key="9">
    <source>
        <dbReference type="ARBA" id="ARBA00022984"/>
    </source>
</evidence>
<comment type="subcellular location">
    <subcellularLocation>
        <location evidence="2">Cell membrane</location>
    </subcellularLocation>
    <subcellularLocation>
        <location evidence="1">Membrane</location>
        <topology evidence="1">Single-pass membrane protein</topology>
    </subcellularLocation>
</comment>
<evidence type="ECO:0000256" key="4">
    <source>
        <dbReference type="ARBA" id="ARBA00007171"/>
    </source>
</evidence>
<dbReference type="SUPFAM" id="SSF56519">
    <property type="entry name" value="Penicillin binding protein dimerisation domain"/>
    <property type="match status" value="1"/>
</dbReference>
<dbReference type="InterPro" id="IPR012338">
    <property type="entry name" value="Beta-lactam/transpept-like"/>
</dbReference>
<evidence type="ECO:0000256" key="7">
    <source>
        <dbReference type="ARBA" id="ARBA00022692"/>
    </source>
</evidence>
<comment type="caution">
    <text evidence="16">The sequence shown here is derived from an EMBL/GenBank/DDBJ whole genome shotgun (WGS) entry which is preliminary data.</text>
</comment>
<dbReference type="Gene3D" id="1.10.10.1230">
    <property type="entry name" value="Penicillin-binding protein, N-terminal non-catalytic domain, head sub-domain"/>
    <property type="match status" value="1"/>
</dbReference>
<dbReference type="InterPro" id="IPR050515">
    <property type="entry name" value="Beta-lactam/transpept"/>
</dbReference>
<evidence type="ECO:0000256" key="10">
    <source>
        <dbReference type="ARBA" id="ARBA00022989"/>
    </source>
</evidence>
<feature type="domain" description="Penicillin-binding protein transpeptidase" evidence="14">
    <location>
        <begin position="344"/>
        <end position="681"/>
    </location>
</feature>
<keyword evidence="6" id="KW-1003">Cell membrane</keyword>
<evidence type="ECO:0000256" key="8">
    <source>
        <dbReference type="ARBA" id="ARBA00022960"/>
    </source>
</evidence>
<dbReference type="PANTHER" id="PTHR30627:SF2">
    <property type="entry name" value="PEPTIDOGLYCAN D,D-TRANSPEPTIDASE MRDA"/>
    <property type="match status" value="1"/>
</dbReference>
<evidence type="ECO:0000256" key="6">
    <source>
        <dbReference type="ARBA" id="ARBA00022475"/>
    </source>
</evidence>
<evidence type="ECO:0000256" key="2">
    <source>
        <dbReference type="ARBA" id="ARBA00004236"/>
    </source>
</evidence>
<dbReference type="SUPFAM" id="SSF56601">
    <property type="entry name" value="beta-lactamase/transpeptidase-like"/>
    <property type="match status" value="1"/>
</dbReference>
<dbReference type="GO" id="GO:0071972">
    <property type="term" value="F:peptidoglycan L,D-transpeptidase activity"/>
    <property type="evidence" value="ECO:0007669"/>
    <property type="project" value="TreeGrafter"/>
</dbReference>
<sequence length="690" mass="77642">MKKNRKVHTSFRLNILFAIVFLLFALLIIRLGVVQIVKGEQFAREVSRNQESNMSTSVPRGLMFDRKGKLVVDNEGLNAITYTREPGTSLEDMLKIAEKLSTMIEVETSKVRERDKKDYWIMVNESKARSKITQEEWGKYDNKKIDDKKIYELQLERISEKDLNTLTAQDMKTLAIYREMNSGYAFTSQVLKNINVTFEELAKINESLEDLPGVDTAVDWNRSYPFGETLKTVLGNVSSSEKGIPKDKIDYYLSKGYSLNDRIGLSYLEMQYEDVLKGNPGTIQYMTNKAGKVLSSQIIDKGQRGRDLVLTIDMELQLTVEKIIEEELKAAKSQLGTSLLDRAYVILMEPKTGEILALAGKQITTDKESGEKIIIDDALGNITNSYNIGSVVKGATILAGYQTGAIKPGTQFYDTPMKIKGTPVKKSWTANSMGYLDDLMAIRRSSNVYMFKTAIEIGDGYYQKNQPLRLKQAEAFDKLRTSFSQFGLGVRTGIDLPNETIGFKGMETKPGFVLDLSIGQYDTYSNMQMAQYISTIANDGLRMQPHLVKEIREPNDEKEIGLIITEIQPTAMNRIDMRNEWIDRVQLGFKQVMQEPLGTGVSYFGDTPYSPAGKTGTAEAFYDGPLRSKFGTEPPEVINLSLAGYAPSDHPQIAMAVLVPWAYQGNIDHHANMKIGRKVMDAYFELNNPN</sequence>
<dbReference type="Pfam" id="PF00905">
    <property type="entry name" value="Transpeptidase"/>
    <property type="match status" value="1"/>
</dbReference>
<evidence type="ECO:0000259" key="15">
    <source>
        <dbReference type="Pfam" id="PF03717"/>
    </source>
</evidence>
<evidence type="ECO:0000313" key="16">
    <source>
        <dbReference type="EMBL" id="PKG30141.1"/>
    </source>
</evidence>
<keyword evidence="11" id="KW-0472">Membrane</keyword>
<dbReference type="GO" id="GO:0008360">
    <property type="term" value="P:regulation of cell shape"/>
    <property type="evidence" value="ECO:0007669"/>
    <property type="project" value="UniProtKB-KW"/>
</dbReference>
<evidence type="ECO:0000256" key="3">
    <source>
        <dbReference type="ARBA" id="ARBA00004752"/>
    </source>
</evidence>
<comment type="similarity">
    <text evidence="4">Belongs to the transpeptidase family.</text>
</comment>
<dbReference type="UniPathway" id="UPA00219"/>
<keyword evidence="10" id="KW-1133">Transmembrane helix</keyword>
<dbReference type="GO" id="GO:0071555">
    <property type="term" value="P:cell wall organization"/>
    <property type="evidence" value="ECO:0007669"/>
    <property type="project" value="UniProtKB-KW"/>
</dbReference>
<dbReference type="RefSeq" id="WP_066200050.1">
    <property type="nucleotide sequence ID" value="NZ_JARMMB010000019.1"/>
</dbReference>
<evidence type="ECO:0000256" key="5">
    <source>
        <dbReference type="ARBA" id="ARBA00012448"/>
    </source>
</evidence>
<dbReference type="GO" id="GO:0009002">
    <property type="term" value="F:serine-type D-Ala-D-Ala carboxypeptidase activity"/>
    <property type="evidence" value="ECO:0007669"/>
    <property type="project" value="UniProtKB-EC"/>
</dbReference>
<dbReference type="InterPro" id="IPR001460">
    <property type="entry name" value="PCN-bd_Tpept"/>
</dbReference>
<dbReference type="GO" id="GO:0008658">
    <property type="term" value="F:penicillin binding"/>
    <property type="evidence" value="ECO:0007669"/>
    <property type="project" value="InterPro"/>
</dbReference>
<dbReference type="Pfam" id="PF03717">
    <property type="entry name" value="PBP_dimer"/>
    <property type="match status" value="1"/>
</dbReference>
<evidence type="ECO:0000256" key="11">
    <source>
        <dbReference type="ARBA" id="ARBA00023136"/>
    </source>
</evidence>
<dbReference type="PANTHER" id="PTHR30627">
    <property type="entry name" value="PEPTIDOGLYCAN D,D-TRANSPEPTIDASE"/>
    <property type="match status" value="1"/>
</dbReference>
<organism evidence="16 17">
    <name type="scientific">Cytobacillus horneckiae</name>
    <dbReference type="NCBI Taxonomy" id="549687"/>
    <lineage>
        <taxon>Bacteria</taxon>
        <taxon>Bacillati</taxon>
        <taxon>Bacillota</taxon>
        <taxon>Bacilli</taxon>
        <taxon>Bacillales</taxon>
        <taxon>Bacillaceae</taxon>
        <taxon>Cytobacillus</taxon>
    </lineage>
</organism>
<dbReference type="GO" id="GO:0009252">
    <property type="term" value="P:peptidoglycan biosynthetic process"/>
    <property type="evidence" value="ECO:0007669"/>
    <property type="project" value="UniProtKB-UniPathway"/>
</dbReference>
<comment type="catalytic activity">
    <reaction evidence="13">
        <text>Preferential cleavage: (Ac)2-L-Lys-D-Ala-|-D-Ala. Also transpeptidation of peptidyl-alanyl moieties that are N-acyl substituents of D-alanine.</text>
        <dbReference type="EC" id="3.4.16.4"/>
    </reaction>
</comment>
<name>A0A2N0ZKU6_9BACI</name>